<evidence type="ECO:0000256" key="1">
    <source>
        <dbReference type="ARBA" id="ARBA00001933"/>
    </source>
</evidence>
<dbReference type="Gene3D" id="3.40.190.10">
    <property type="entry name" value="Periplasmic binding protein-like II"/>
    <property type="match status" value="2"/>
</dbReference>
<name>A0A485KZV3_9STRA</name>
<dbReference type="EMBL" id="CAADRA010005520">
    <property type="protein sequence ID" value="VFT90815.1"/>
    <property type="molecule type" value="Genomic_DNA"/>
</dbReference>
<dbReference type="PANTHER" id="PTHR46383:SF1">
    <property type="entry name" value="ASPARTATE AMINOTRANSFERASE"/>
    <property type="match status" value="1"/>
</dbReference>
<dbReference type="SUPFAM" id="SSF53383">
    <property type="entry name" value="PLP-dependent transferases"/>
    <property type="match status" value="1"/>
</dbReference>
<keyword evidence="9" id="KW-1185">Reference proteome</keyword>
<dbReference type="InterPro" id="IPR004838">
    <property type="entry name" value="NHTrfase_class1_PyrdxlP-BS"/>
</dbReference>
<reference evidence="8 9" key="1">
    <citation type="submission" date="2019-03" db="EMBL/GenBank/DDBJ databases">
        <authorList>
            <person name="Gaulin E."/>
            <person name="Dumas B."/>
        </authorList>
    </citation>
    <scope>NUCLEOTIDE SEQUENCE [LARGE SCALE GENOMIC DNA]</scope>
    <source>
        <strain evidence="8">CBS 568.67</strain>
    </source>
</reference>
<dbReference type="Gene3D" id="3.40.640.10">
    <property type="entry name" value="Type I PLP-dependent aspartate aminotransferase-like (Major domain)"/>
    <property type="match status" value="1"/>
</dbReference>
<evidence type="ECO:0000313" key="9">
    <source>
        <dbReference type="Proteomes" id="UP000332933"/>
    </source>
</evidence>
<accession>A0A485KZV3</accession>
<dbReference type="CDD" id="cd00609">
    <property type="entry name" value="AAT_like"/>
    <property type="match status" value="1"/>
</dbReference>
<dbReference type="SUPFAM" id="SSF53850">
    <property type="entry name" value="Periplasmic binding protein-like II"/>
    <property type="match status" value="1"/>
</dbReference>
<comment type="similarity">
    <text evidence="2">Belongs to the class-I pyridoxal-phosphate-dependent aminotransferase family.</text>
</comment>
<evidence type="ECO:0000313" key="7">
    <source>
        <dbReference type="EMBL" id="KAF0695178.1"/>
    </source>
</evidence>
<evidence type="ECO:0000256" key="3">
    <source>
        <dbReference type="ARBA" id="ARBA00022576"/>
    </source>
</evidence>
<dbReference type="GO" id="GO:0033853">
    <property type="term" value="F:aspartate-prephenate aminotransferase activity"/>
    <property type="evidence" value="ECO:0007669"/>
    <property type="project" value="UniProtKB-ARBA"/>
</dbReference>
<dbReference type="EMBL" id="VJMH01005499">
    <property type="protein sequence ID" value="KAF0695178.1"/>
    <property type="molecule type" value="Genomic_DNA"/>
</dbReference>
<gene>
    <name evidence="8" type="primary">Aste57867_13985</name>
    <name evidence="7" type="ORF">As57867_013934</name>
    <name evidence="8" type="ORF">ASTE57867_13985</name>
</gene>
<dbReference type="PROSITE" id="PS51171">
    <property type="entry name" value="PREPHENATE_DEHYDR_3"/>
    <property type="match status" value="1"/>
</dbReference>
<dbReference type="CDD" id="cd13631">
    <property type="entry name" value="PBP2_Ct-PDT_like"/>
    <property type="match status" value="1"/>
</dbReference>
<keyword evidence="3" id="KW-0032">Aminotransferase</keyword>
<sequence>MRVAYQGEPGAYSEKAVYQLLGQDDIHAVGFPSFEDAFNAAQSGLVDLALLPIENTLGGSIHANYDLLLRFNLHIIAETHLRVNHALLALPGTKKDAIRHVISHPQALAQCDRYIRSLGAQPRAEYDTAGSAKLVSEHAGDIDWATTAAIASDLAARHYGLDVLDSDIQDEANNNTRFLLLSPTAASVPTSIAASKTTVAFAAADGGAAASLPSLLGAFASTPSLRLTKLESRPFGPVAAKSLTVTDAGDKYKYVFFADLQGPAVDAAAAVAALKQRGADARVLGIYPADGALPDTFGASSAASAASALPAVGLNPLLKKLAPSKTNQIHGLTKQLEAAGETVYSLCVGEPDFSPHAAIIAKAQQALADGFVKYTEVGGMIALRRAIARYLQRAKSVAYDPATEILVSSGAKQSVFQALLVSCSPGDKVLIPAPYWVSYPDMAKLAGAVPVILPTRLDNSYLVEPAALRAALTAHPTTRVLILCNPSNPAGVLHGPELLADIAAVLRDFPNVLVLADEIYEQLVFQDPDRTVAPRRHVSVASLPGMRERTLVINGFSKSHAMTGLRIGYMAAPAVFTAAASKVQSQITSCPSSVGQVAAIAALELEESSPTPLIAATLANMDEKRKYVCRRLDAIPHLRYAYPTGAFYVFIELPHYIGSGRKTPAGEPIETDDAYCTYLLRDYHCAIVPGSAFGIDKAVRLSYATSLEILGHSLDAIEQSLQSLT</sequence>
<dbReference type="InterPro" id="IPR015422">
    <property type="entry name" value="PyrdxlP-dep_Trfase_small"/>
</dbReference>
<evidence type="ECO:0000256" key="4">
    <source>
        <dbReference type="ARBA" id="ARBA00022679"/>
    </source>
</evidence>
<comment type="cofactor">
    <cofactor evidence="1">
        <name>pyridoxal 5'-phosphate</name>
        <dbReference type="ChEBI" id="CHEBI:597326"/>
    </cofactor>
</comment>
<dbReference type="AlphaFoldDB" id="A0A485KZV3"/>
<keyword evidence="4" id="KW-0808">Transferase</keyword>
<dbReference type="InterPro" id="IPR018528">
    <property type="entry name" value="Preph_deHydtase_CS"/>
</dbReference>
<dbReference type="PROSITE" id="PS00857">
    <property type="entry name" value="PREPHENATE_DEHYDR_1"/>
    <property type="match status" value="1"/>
</dbReference>
<feature type="domain" description="Prephenate dehydratase" evidence="6">
    <location>
        <begin position="2"/>
        <end position="183"/>
    </location>
</feature>
<dbReference type="InterPro" id="IPR001086">
    <property type="entry name" value="Preph_deHydtase"/>
</dbReference>
<dbReference type="InterPro" id="IPR050596">
    <property type="entry name" value="AspAT/PAT-like"/>
</dbReference>
<evidence type="ECO:0000256" key="5">
    <source>
        <dbReference type="ARBA" id="ARBA00022898"/>
    </source>
</evidence>
<keyword evidence="5" id="KW-0663">Pyridoxal phosphate</keyword>
<protein>
    <submittedName>
        <fullName evidence="8">Aste57867_13985 protein</fullName>
    </submittedName>
</protein>
<proteinExistence type="inferred from homology"/>
<dbReference type="SUPFAM" id="SSF55021">
    <property type="entry name" value="ACT-like"/>
    <property type="match status" value="1"/>
</dbReference>
<organism evidence="8 9">
    <name type="scientific">Aphanomyces stellatus</name>
    <dbReference type="NCBI Taxonomy" id="120398"/>
    <lineage>
        <taxon>Eukaryota</taxon>
        <taxon>Sar</taxon>
        <taxon>Stramenopiles</taxon>
        <taxon>Oomycota</taxon>
        <taxon>Saprolegniomycetes</taxon>
        <taxon>Saprolegniales</taxon>
        <taxon>Verrucalvaceae</taxon>
        <taxon>Aphanomyces</taxon>
    </lineage>
</organism>
<dbReference type="PANTHER" id="PTHR46383">
    <property type="entry name" value="ASPARTATE AMINOTRANSFERASE"/>
    <property type="match status" value="1"/>
</dbReference>
<evidence type="ECO:0000313" key="8">
    <source>
        <dbReference type="EMBL" id="VFT90815.1"/>
    </source>
</evidence>
<dbReference type="GO" id="GO:0033854">
    <property type="term" value="F:glutamate-prephenate aminotransferase activity"/>
    <property type="evidence" value="ECO:0007669"/>
    <property type="project" value="UniProtKB-ARBA"/>
</dbReference>
<dbReference type="PROSITE" id="PS00105">
    <property type="entry name" value="AA_TRANSFER_CLASS_1"/>
    <property type="match status" value="1"/>
</dbReference>
<dbReference type="FunFam" id="3.40.640.10:FF:000033">
    <property type="entry name" value="Aspartate aminotransferase"/>
    <property type="match status" value="1"/>
</dbReference>
<dbReference type="Pfam" id="PF00155">
    <property type="entry name" value="Aminotran_1_2"/>
    <property type="match status" value="1"/>
</dbReference>
<dbReference type="Gene3D" id="3.30.70.260">
    <property type="match status" value="1"/>
</dbReference>
<dbReference type="GO" id="GO:0030170">
    <property type="term" value="F:pyridoxal phosphate binding"/>
    <property type="evidence" value="ECO:0007669"/>
    <property type="project" value="InterPro"/>
</dbReference>
<dbReference type="GO" id="GO:0004664">
    <property type="term" value="F:prephenate dehydratase activity"/>
    <property type="evidence" value="ECO:0007669"/>
    <property type="project" value="InterPro"/>
</dbReference>
<dbReference type="Pfam" id="PF00800">
    <property type="entry name" value="PDT"/>
    <property type="match status" value="1"/>
</dbReference>
<dbReference type="GO" id="GO:0009094">
    <property type="term" value="P:L-phenylalanine biosynthetic process"/>
    <property type="evidence" value="ECO:0007669"/>
    <property type="project" value="InterPro"/>
</dbReference>
<reference evidence="7" key="2">
    <citation type="submission" date="2019-06" db="EMBL/GenBank/DDBJ databases">
        <title>Genomics analysis of Aphanomyces spp. identifies a new class of oomycete effector associated with host adaptation.</title>
        <authorList>
            <person name="Gaulin E."/>
        </authorList>
    </citation>
    <scope>NUCLEOTIDE SEQUENCE</scope>
    <source>
        <strain evidence="7">CBS 578.67</strain>
    </source>
</reference>
<dbReference type="Proteomes" id="UP000332933">
    <property type="component" value="Unassembled WGS sequence"/>
</dbReference>
<evidence type="ECO:0000259" key="6">
    <source>
        <dbReference type="PROSITE" id="PS51171"/>
    </source>
</evidence>
<dbReference type="OrthoDB" id="2414662at2759"/>
<evidence type="ECO:0000256" key="2">
    <source>
        <dbReference type="ARBA" id="ARBA00007441"/>
    </source>
</evidence>
<dbReference type="Gene3D" id="3.90.1150.10">
    <property type="entry name" value="Aspartate Aminotransferase, domain 1"/>
    <property type="match status" value="1"/>
</dbReference>
<dbReference type="InterPro" id="IPR045865">
    <property type="entry name" value="ACT-like_dom_sf"/>
</dbReference>
<dbReference type="InterPro" id="IPR015424">
    <property type="entry name" value="PyrdxlP-dep_Trfase"/>
</dbReference>
<dbReference type="InterPro" id="IPR015421">
    <property type="entry name" value="PyrdxlP-dep_Trfase_major"/>
</dbReference>
<dbReference type="InterPro" id="IPR004839">
    <property type="entry name" value="Aminotransferase_I/II_large"/>
</dbReference>